<keyword evidence="2" id="KW-0813">Transport</keyword>
<evidence type="ECO:0000256" key="1">
    <source>
        <dbReference type="ARBA" id="ARBA00004429"/>
    </source>
</evidence>
<feature type="transmembrane region" description="Helical" evidence="9">
    <location>
        <begin position="6"/>
        <end position="25"/>
    </location>
</feature>
<keyword evidence="4" id="KW-0997">Cell inner membrane</keyword>
<dbReference type="AlphaFoldDB" id="A0A2S3V1C8"/>
<dbReference type="Proteomes" id="UP000236959">
    <property type="component" value="Unassembled WGS sequence"/>
</dbReference>
<evidence type="ECO:0000256" key="6">
    <source>
        <dbReference type="ARBA" id="ARBA00022989"/>
    </source>
</evidence>
<keyword evidence="3" id="KW-1003">Cell membrane</keyword>
<evidence type="ECO:0000256" key="9">
    <source>
        <dbReference type="SAM" id="Phobius"/>
    </source>
</evidence>
<dbReference type="PANTHER" id="PTHR30574:SF1">
    <property type="entry name" value="SULPHUR TRANSPORT DOMAIN-CONTAINING PROTEIN"/>
    <property type="match status" value="1"/>
</dbReference>
<name>A0A2S3V1C8_9HYPH</name>
<reference evidence="10 11" key="1">
    <citation type="submission" date="2018-01" db="EMBL/GenBank/DDBJ databases">
        <title>Genomic Encyclopedia of Archaeal and Bacterial Type Strains, Phase II (KMG-II): from individual species to whole genera.</title>
        <authorList>
            <person name="Goeker M."/>
        </authorList>
    </citation>
    <scope>NUCLEOTIDE SEQUENCE [LARGE SCALE GENOMIC DNA]</scope>
    <source>
        <strain evidence="10 11">DSM 17023</strain>
    </source>
</reference>
<dbReference type="Pfam" id="PF04143">
    <property type="entry name" value="Sulf_transp"/>
    <property type="match status" value="1"/>
</dbReference>
<feature type="transmembrane region" description="Helical" evidence="9">
    <location>
        <begin position="163"/>
        <end position="189"/>
    </location>
</feature>
<gene>
    <name evidence="10" type="ORF">CLV41_101119</name>
</gene>
<dbReference type="EMBL" id="PPCN01000001">
    <property type="protein sequence ID" value="POF33670.1"/>
    <property type="molecule type" value="Genomic_DNA"/>
</dbReference>
<evidence type="ECO:0000256" key="2">
    <source>
        <dbReference type="ARBA" id="ARBA00022448"/>
    </source>
</evidence>
<dbReference type="InterPro" id="IPR007272">
    <property type="entry name" value="Sulf_transp_TsuA/YedE"/>
</dbReference>
<dbReference type="GO" id="GO:0005886">
    <property type="term" value="C:plasma membrane"/>
    <property type="evidence" value="ECO:0007669"/>
    <property type="project" value="UniProtKB-SubCell"/>
</dbReference>
<proteinExistence type="inferred from homology"/>
<comment type="subcellular location">
    <subcellularLocation>
        <location evidence="1">Cell inner membrane</location>
        <topology evidence="1">Multi-pass membrane protein</topology>
    </subcellularLocation>
</comment>
<feature type="transmembrane region" description="Helical" evidence="9">
    <location>
        <begin position="328"/>
        <end position="353"/>
    </location>
</feature>
<protein>
    <submittedName>
        <fullName evidence="10">Uncharacterized protein</fullName>
    </submittedName>
</protein>
<sequence>MLDPIVLTPILGVLAGCVLGFAARSTHFCTLSALERHWYAGDSSGLRTWVLAAVCALIGTQLLAAFGLADPAASFYLSSEFAWTGAIAGGVMFGIGMALVGTCGFGAVLRLGGGSLRALVVLTVIGLSALAAQRGILAVLRVPVVDDLAYSFDWAGSQSIGDILSALTGLRLQEAVAAVMALAGLAWIFRSVSYRRQFTRIASAVVIGAVIAFGWWATTFTAARSFDPIQIEAGSFVVPVGDTIMQLITYTGTWPDYGIGLIVGTFLGAMFAALWKRDIRWEACDDARELGRHILGGTLMGIGGVMAMGCTVGQGITGFSSLAVSAPVVMLSMAFGARLGLAWLFEGSILALFRRNGDDTRRSPAE</sequence>
<comment type="similarity">
    <text evidence="8">Belongs to the TsuA/YedE (TC 9.B.102) family.</text>
</comment>
<evidence type="ECO:0000313" key="10">
    <source>
        <dbReference type="EMBL" id="POF33670.1"/>
    </source>
</evidence>
<feature type="transmembrane region" description="Helical" evidence="9">
    <location>
        <begin position="257"/>
        <end position="275"/>
    </location>
</feature>
<evidence type="ECO:0000256" key="8">
    <source>
        <dbReference type="ARBA" id="ARBA00035655"/>
    </source>
</evidence>
<feature type="transmembrane region" description="Helical" evidence="9">
    <location>
        <begin position="46"/>
        <end position="69"/>
    </location>
</feature>
<feature type="transmembrane region" description="Helical" evidence="9">
    <location>
        <begin position="201"/>
        <end position="218"/>
    </location>
</feature>
<feature type="transmembrane region" description="Helical" evidence="9">
    <location>
        <begin position="119"/>
        <end position="143"/>
    </location>
</feature>
<organism evidence="10 11">
    <name type="scientific">Roseibium marinum</name>
    <dbReference type="NCBI Taxonomy" id="281252"/>
    <lineage>
        <taxon>Bacteria</taxon>
        <taxon>Pseudomonadati</taxon>
        <taxon>Pseudomonadota</taxon>
        <taxon>Alphaproteobacteria</taxon>
        <taxon>Hyphomicrobiales</taxon>
        <taxon>Stappiaceae</taxon>
        <taxon>Roseibium</taxon>
    </lineage>
</organism>
<keyword evidence="5 9" id="KW-0812">Transmembrane</keyword>
<feature type="transmembrane region" description="Helical" evidence="9">
    <location>
        <begin position="81"/>
        <end position="107"/>
    </location>
</feature>
<evidence type="ECO:0000256" key="5">
    <source>
        <dbReference type="ARBA" id="ARBA00022692"/>
    </source>
</evidence>
<evidence type="ECO:0000256" key="3">
    <source>
        <dbReference type="ARBA" id="ARBA00022475"/>
    </source>
</evidence>
<evidence type="ECO:0000256" key="7">
    <source>
        <dbReference type="ARBA" id="ARBA00023136"/>
    </source>
</evidence>
<keyword evidence="11" id="KW-1185">Reference proteome</keyword>
<dbReference type="PANTHER" id="PTHR30574">
    <property type="entry name" value="INNER MEMBRANE PROTEIN YEDE"/>
    <property type="match status" value="1"/>
</dbReference>
<accession>A0A2S3V1C8</accession>
<feature type="transmembrane region" description="Helical" evidence="9">
    <location>
        <begin position="295"/>
        <end position="316"/>
    </location>
</feature>
<evidence type="ECO:0000313" key="11">
    <source>
        <dbReference type="Proteomes" id="UP000236959"/>
    </source>
</evidence>
<evidence type="ECO:0000256" key="4">
    <source>
        <dbReference type="ARBA" id="ARBA00022519"/>
    </source>
</evidence>
<keyword evidence="6 9" id="KW-1133">Transmembrane helix</keyword>
<keyword evidence="7 9" id="KW-0472">Membrane</keyword>
<comment type="caution">
    <text evidence="10">The sequence shown here is derived from an EMBL/GenBank/DDBJ whole genome shotgun (WGS) entry which is preliminary data.</text>
</comment>